<dbReference type="InterPro" id="IPR028082">
    <property type="entry name" value="Peripla_BP_I"/>
</dbReference>
<keyword evidence="1" id="KW-0805">Transcription regulation</keyword>
<protein>
    <submittedName>
        <fullName evidence="5">LacI family transcriptional regulator</fullName>
    </submittedName>
</protein>
<gene>
    <name evidence="5" type="ORF">EII34_05030</name>
</gene>
<dbReference type="Gene3D" id="3.40.50.2300">
    <property type="match status" value="2"/>
</dbReference>
<dbReference type="Gene3D" id="1.10.260.40">
    <property type="entry name" value="lambda repressor-like DNA-binding domains"/>
    <property type="match status" value="1"/>
</dbReference>
<sequence>MTDDPEGSRRKRVTIYDIARAAGVAPSTVSRTFARPGRVNQDTAEHVRRVADELGYRAKAVRTGEPGTATQVLGMSIADAANPVFAHVLRGFEAEAELYGFAVIAIDTRESAEIEREHITRISPFVDGLSLAASRLSDQAILQLAKVRPVVSINRIVSGLTSVVADTGRGMRRVVEHLASLGHVSFAYLSGPPASWADGMRWRAISEACHELQLSIRRVKAYPPTLEGGVAAHNDWESSPTTAVIAYNDLMAIGFMHAAQRSGWNIPADVSVVGIDNSISSVITTPKLSSVAPLLHDLGSRAARALVNQLRHRSSSRAERIVVPMHAHFRDSIAPAGTRTTRRKAQR</sequence>
<proteinExistence type="predicted"/>
<dbReference type="GO" id="GO:0003700">
    <property type="term" value="F:DNA-binding transcription factor activity"/>
    <property type="evidence" value="ECO:0007669"/>
    <property type="project" value="TreeGrafter"/>
</dbReference>
<dbReference type="AlphaFoldDB" id="A0A3P1T9I9"/>
<keyword evidence="3" id="KW-0804">Transcription</keyword>
<dbReference type="EMBL" id="RQZG01000004">
    <property type="protein sequence ID" value="RRD06049.1"/>
    <property type="molecule type" value="Genomic_DNA"/>
</dbReference>
<comment type="caution">
    <text evidence="5">The sequence shown here is derived from an EMBL/GenBank/DDBJ whole genome shotgun (WGS) entry which is preliminary data.</text>
</comment>
<dbReference type="CDD" id="cd06267">
    <property type="entry name" value="PBP1_LacI_sugar_binding-like"/>
    <property type="match status" value="1"/>
</dbReference>
<dbReference type="OrthoDB" id="3258243at2"/>
<evidence type="ECO:0000259" key="4">
    <source>
        <dbReference type="PROSITE" id="PS50932"/>
    </source>
</evidence>
<dbReference type="GO" id="GO:0000976">
    <property type="term" value="F:transcription cis-regulatory region binding"/>
    <property type="evidence" value="ECO:0007669"/>
    <property type="project" value="TreeGrafter"/>
</dbReference>
<dbReference type="CDD" id="cd01392">
    <property type="entry name" value="HTH_LacI"/>
    <property type="match status" value="1"/>
</dbReference>
<keyword evidence="2" id="KW-0238">DNA-binding</keyword>
<dbReference type="Proteomes" id="UP000280819">
    <property type="component" value="Unassembled WGS sequence"/>
</dbReference>
<evidence type="ECO:0000256" key="3">
    <source>
        <dbReference type="ARBA" id="ARBA00023163"/>
    </source>
</evidence>
<dbReference type="SUPFAM" id="SSF53822">
    <property type="entry name" value="Periplasmic binding protein-like I"/>
    <property type="match status" value="1"/>
</dbReference>
<dbReference type="InterPro" id="IPR010982">
    <property type="entry name" value="Lambda_DNA-bd_dom_sf"/>
</dbReference>
<evidence type="ECO:0000313" key="6">
    <source>
        <dbReference type="Proteomes" id="UP000280819"/>
    </source>
</evidence>
<evidence type="ECO:0000256" key="2">
    <source>
        <dbReference type="ARBA" id="ARBA00023125"/>
    </source>
</evidence>
<dbReference type="PANTHER" id="PTHR30146:SF138">
    <property type="entry name" value="TRANSCRIPTIONAL REGULATORY PROTEIN"/>
    <property type="match status" value="1"/>
</dbReference>
<organism evidence="5 6">
    <name type="scientific">Arachnia propionica</name>
    <dbReference type="NCBI Taxonomy" id="1750"/>
    <lineage>
        <taxon>Bacteria</taxon>
        <taxon>Bacillati</taxon>
        <taxon>Actinomycetota</taxon>
        <taxon>Actinomycetes</taxon>
        <taxon>Propionibacteriales</taxon>
        <taxon>Propionibacteriaceae</taxon>
        <taxon>Arachnia</taxon>
    </lineage>
</organism>
<name>A0A3P1T9I9_9ACTN</name>
<evidence type="ECO:0000256" key="1">
    <source>
        <dbReference type="ARBA" id="ARBA00023015"/>
    </source>
</evidence>
<dbReference type="Pfam" id="PF00356">
    <property type="entry name" value="LacI"/>
    <property type="match status" value="1"/>
</dbReference>
<reference evidence="5 6" key="1">
    <citation type="submission" date="2018-11" db="EMBL/GenBank/DDBJ databases">
        <title>Genomes From Bacteria Associated with the Canine Oral Cavity: a Test Case for Automated Genome-Based Taxonomic Assignment.</title>
        <authorList>
            <person name="Coil D.A."/>
            <person name="Jospin G."/>
            <person name="Darling A.E."/>
            <person name="Wallis C."/>
            <person name="Davis I.J."/>
            <person name="Harris S."/>
            <person name="Eisen J.A."/>
            <person name="Holcombe L.J."/>
            <person name="O'Flynn C."/>
        </authorList>
    </citation>
    <scope>NUCLEOTIDE SEQUENCE [LARGE SCALE GENOMIC DNA]</scope>
    <source>
        <strain evidence="5 6">OH887_COT-365</strain>
    </source>
</reference>
<dbReference type="Pfam" id="PF13377">
    <property type="entry name" value="Peripla_BP_3"/>
    <property type="match status" value="1"/>
</dbReference>
<dbReference type="InterPro" id="IPR046335">
    <property type="entry name" value="LacI/GalR-like_sensor"/>
</dbReference>
<dbReference type="RefSeq" id="WP_124843568.1">
    <property type="nucleotide sequence ID" value="NZ_RQZG01000004.1"/>
</dbReference>
<feature type="domain" description="HTH lacI-type" evidence="4">
    <location>
        <begin position="13"/>
        <end position="63"/>
    </location>
</feature>
<dbReference type="SUPFAM" id="SSF47413">
    <property type="entry name" value="lambda repressor-like DNA-binding domains"/>
    <property type="match status" value="1"/>
</dbReference>
<dbReference type="PROSITE" id="PS50932">
    <property type="entry name" value="HTH_LACI_2"/>
    <property type="match status" value="1"/>
</dbReference>
<evidence type="ECO:0000313" key="5">
    <source>
        <dbReference type="EMBL" id="RRD06049.1"/>
    </source>
</evidence>
<dbReference type="PANTHER" id="PTHR30146">
    <property type="entry name" value="LACI-RELATED TRANSCRIPTIONAL REPRESSOR"/>
    <property type="match status" value="1"/>
</dbReference>
<dbReference type="InterPro" id="IPR000843">
    <property type="entry name" value="HTH_LacI"/>
</dbReference>
<accession>A0A3P1T9I9</accession>
<dbReference type="SMART" id="SM00354">
    <property type="entry name" value="HTH_LACI"/>
    <property type="match status" value="1"/>
</dbReference>